<gene>
    <name evidence="3" type="primary">arsC</name>
</gene>
<evidence type="ECO:0000313" key="3">
    <source>
        <dbReference type="EMBL" id="AAT68183.1"/>
    </source>
</evidence>
<reference evidence="3" key="1">
    <citation type="journal article" date="2006" name="Science">
        <title>Lineages of acidophilic archaea revealed by community genomic analysis.</title>
        <authorList>
            <person name="Baker B.J."/>
            <person name="Tyson G.W."/>
            <person name="Webb R.I."/>
            <person name="Flanagan J."/>
            <person name="Hugenholtz P."/>
            <person name="Allen E.E."/>
            <person name="Banfield J.F."/>
        </authorList>
    </citation>
    <scope>NUCLEOTIDE SEQUENCE</scope>
</reference>
<feature type="domain" description="Phosphotyrosine protein phosphatase I" evidence="2">
    <location>
        <begin position="2"/>
        <end position="129"/>
    </location>
</feature>
<proteinExistence type="predicted"/>
<evidence type="ECO:0000256" key="1">
    <source>
        <dbReference type="ARBA" id="ARBA00022849"/>
    </source>
</evidence>
<dbReference type="PANTHER" id="PTHR43428">
    <property type="entry name" value="ARSENATE REDUCTASE"/>
    <property type="match status" value="1"/>
</dbReference>
<sequence length="132" mass="14948">MALVLFVCKENSYRSQIAEAIFNSVSKKDFAISASGAEPAKEVSPEAIALLKSRYGIDMSGQRPKMLTEDMLKSASRIITVCDPDDCVLLPKSYNAEHWDIPKFEAMDEEEKEKNLENLYERVRKLAMELAR</sequence>
<evidence type="ECO:0000259" key="2">
    <source>
        <dbReference type="SMART" id="SM00226"/>
    </source>
</evidence>
<dbReference type="AlphaFoldDB" id="Q6DNH3"/>
<organism evidence="3">
    <name type="scientific">uncultured euryarchaeote ARMAN-1</name>
    <dbReference type="NCBI Taxonomy" id="425594"/>
    <lineage>
        <taxon>Archaea</taxon>
        <taxon>Methanobacteriati</taxon>
        <taxon>Methanobacteriota</taxon>
        <taxon>environmental samples</taxon>
    </lineage>
</organism>
<dbReference type="Pfam" id="PF01451">
    <property type="entry name" value="LMWPc"/>
    <property type="match status" value="1"/>
</dbReference>
<dbReference type="InterPro" id="IPR036196">
    <property type="entry name" value="Ptyr_pPase_sf"/>
</dbReference>
<dbReference type="SUPFAM" id="SSF52788">
    <property type="entry name" value="Phosphotyrosine protein phosphatases I"/>
    <property type="match status" value="1"/>
</dbReference>
<name>Q6DNH3_9EURY</name>
<keyword evidence="1" id="KW-0059">Arsenical resistance</keyword>
<dbReference type="EMBL" id="AY652726">
    <property type="protein sequence ID" value="AAT68183.1"/>
    <property type="molecule type" value="Genomic_DNA"/>
</dbReference>
<dbReference type="GO" id="GO:0046685">
    <property type="term" value="P:response to arsenic-containing substance"/>
    <property type="evidence" value="ECO:0007669"/>
    <property type="project" value="UniProtKB-KW"/>
</dbReference>
<dbReference type="PANTHER" id="PTHR43428:SF1">
    <property type="entry name" value="ARSENATE REDUCTASE"/>
    <property type="match status" value="1"/>
</dbReference>
<accession>Q6DNH3</accession>
<dbReference type="Gene3D" id="3.40.50.2300">
    <property type="match status" value="1"/>
</dbReference>
<dbReference type="InterPro" id="IPR023485">
    <property type="entry name" value="Ptyr_pPase"/>
</dbReference>
<dbReference type="SMART" id="SM00226">
    <property type="entry name" value="LMWPc"/>
    <property type="match status" value="1"/>
</dbReference>
<protein>
    <submittedName>
        <fullName evidence="3">Arsenate reductase</fullName>
    </submittedName>
</protein>